<comment type="subcellular location">
    <subcellularLocation>
        <location evidence="1">Cell outer membrane</location>
        <topology evidence="1">Multi-pass membrane protein</topology>
    </subcellularLocation>
</comment>
<feature type="domain" description="Porin" evidence="12">
    <location>
        <begin position="9"/>
        <end position="317"/>
    </location>
</feature>
<evidence type="ECO:0000256" key="5">
    <source>
        <dbReference type="ARBA" id="ARBA00022692"/>
    </source>
</evidence>
<reference evidence="13 14" key="1">
    <citation type="submission" date="2020-08" db="EMBL/GenBank/DDBJ databases">
        <title>Genome sequence of Diaphorobacter ruginosibacter DSM 27467T.</title>
        <authorList>
            <person name="Hyun D.-W."/>
            <person name="Bae J.-W."/>
        </authorList>
    </citation>
    <scope>NUCLEOTIDE SEQUENCE [LARGE SCALE GENOMIC DNA]</scope>
    <source>
        <strain evidence="13 14">DSM 27467</strain>
    </source>
</reference>
<protein>
    <submittedName>
        <fullName evidence="13">Porin</fullName>
    </submittedName>
</protein>
<evidence type="ECO:0000256" key="6">
    <source>
        <dbReference type="ARBA" id="ARBA00022729"/>
    </source>
</evidence>
<dbReference type="AlphaFoldDB" id="A0A7G9RNV3"/>
<dbReference type="Proteomes" id="UP000515811">
    <property type="component" value="Chromosome"/>
</dbReference>
<evidence type="ECO:0000256" key="2">
    <source>
        <dbReference type="ARBA" id="ARBA00011233"/>
    </source>
</evidence>
<evidence type="ECO:0000256" key="10">
    <source>
        <dbReference type="ARBA" id="ARBA00023237"/>
    </source>
</evidence>
<keyword evidence="5" id="KW-0812">Transmembrane</keyword>
<evidence type="ECO:0000256" key="7">
    <source>
        <dbReference type="ARBA" id="ARBA00023065"/>
    </source>
</evidence>
<evidence type="ECO:0000256" key="8">
    <source>
        <dbReference type="ARBA" id="ARBA00023114"/>
    </source>
</evidence>
<keyword evidence="10" id="KW-0998">Cell outer membrane</keyword>
<dbReference type="InterPro" id="IPR050298">
    <property type="entry name" value="Gram-neg_bact_OMP"/>
</dbReference>
<dbReference type="KEGG" id="drg:H9K76_22970"/>
<dbReference type="InterPro" id="IPR023614">
    <property type="entry name" value="Porin_dom_sf"/>
</dbReference>
<dbReference type="CDD" id="cd00342">
    <property type="entry name" value="gram_neg_porins"/>
    <property type="match status" value="1"/>
</dbReference>
<dbReference type="RefSeq" id="WP_187597543.1">
    <property type="nucleotide sequence ID" value="NZ_CP060714.1"/>
</dbReference>
<dbReference type="Gene3D" id="2.40.160.10">
    <property type="entry name" value="Porin"/>
    <property type="match status" value="1"/>
</dbReference>
<evidence type="ECO:0000256" key="11">
    <source>
        <dbReference type="SAM" id="SignalP"/>
    </source>
</evidence>
<feature type="signal peptide" evidence="11">
    <location>
        <begin position="1"/>
        <end position="22"/>
    </location>
</feature>
<keyword evidence="14" id="KW-1185">Reference proteome</keyword>
<organism evidence="13 14">
    <name type="scientific">Diaphorobacter ruginosibacter</name>
    <dbReference type="NCBI Taxonomy" id="1715720"/>
    <lineage>
        <taxon>Bacteria</taxon>
        <taxon>Pseudomonadati</taxon>
        <taxon>Pseudomonadota</taxon>
        <taxon>Betaproteobacteria</taxon>
        <taxon>Burkholderiales</taxon>
        <taxon>Comamonadaceae</taxon>
        <taxon>Diaphorobacter</taxon>
    </lineage>
</organism>
<evidence type="ECO:0000313" key="13">
    <source>
        <dbReference type="EMBL" id="QNN57278.1"/>
    </source>
</evidence>
<dbReference type="PRINTS" id="PR00182">
    <property type="entry name" value="ECOLNEIPORIN"/>
</dbReference>
<sequence>MKTNKRLVAAAALLLVGGAAFAQSKVSLSGFVDLNLEYLKDSGKNGSLKRISSGGLNNSRFNISGIEDLGGNSRAYFTIEPMFSADTGEMNSQFRQSFVGLRGDWGDVTMGRQFTPSFWVAGYADPNWASAYSMVNAMQFFYASYRVDNALQYRTPNFGGLTGRFMYAFGKEDGSKAGRFMSAAAEYRSGPLFVGFAAEKMYQRDVFNKTEMRSARDNYLSATYRIGSVEPTFVFHTYDGYYAYPPYVGFTSKGWDTQLGVRWNITDRTRVHASYVHRKDDKNVDIGTADGLTLGVTHGLSKRTDVYILASHVKNKKDVALAYPVSWSASPSAGQSPTGIAFGIRHAF</sequence>
<dbReference type="SUPFAM" id="SSF56935">
    <property type="entry name" value="Porins"/>
    <property type="match status" value="1"/>
</dbReference>
<comment type="subunit">
    <text evidence="2">Homotrimer.</text>
</comment>
<name>A0A7G9RNV3_9BURK</name>
<dbReference type="GO" id="GO:0015288">
    <property type="term" value="F:porin activity"/>
    <property type="evidence" value="ECO:0007669"/>
    <property type="project" value="UniProtKB-KW"/>
</dbReference>
<evidence type="ECO:0000256" key="9">
    <source>
        <dbReference type="ARBA" id="ARBA00023136"/>
    </source>
</evidence>
<keyword evidence="9" id="KW-0472">Membrane</keyword>
<dbReference type="InterPro" id="IPR001702">
    <property type="entry name" value="Porin_Gram-ve"/>
</dbReference>
<evidence type="ECO:0000259" key="12">
    <source>
        <dbReference type="Pfam" id="PF13609"/>
    </source>
</evidence>
<dbReference type="GO" id="GO:0034220">
    <property type="term" value="P:monoatomic ion transmembrane transport"/>
    <property type="evidence" value="ECO:0007669"/>
    <property type="project" value="InterPro"/>
</dbReference>
<evidence type="ECO:0000256" key="1">
    <source>
        <dbReference type="ARBA" id="ARBA00004571"/>
    </source>
</evidence>
<keyword evidence="3" id="KW-0813">Transport</keyword>
<dbReference type="GO" id="GO:0009279">
    <property type="term" value="C:cell outer membrane"/>
    <property type="evidence" value="ECO:0007669"/>
    <property type="project" value="UniProtKB-SubCell"/>
</dbReference>
<dbReference type="GO" id="GO:0046930">
    <property type="term" value="C:pore complex"/>
    <property type="evidence" value="ECO:0007669"/>
    <property type="project" value="UniProtKB-KW"/>
</dbReference>
<accession>A0A7G9RNV3</accession>
<keyword evidence="7" id="KW-0406">Ion transport</keyword>
<feature type="chain" id="PRO_5028957495" evidence="11">
    <location>
        <begin position="23"/>
        <end position="348"/>
    </location>
</feature>
<proteinExistence type="predicted"/>
<keyword evidence="6 11" id="KW-0732">Signal</keyword>
<evidence type="ECO:0000256" key="4">
    <source>
        <dbReference type="ARBA" id="ARBA00022452"/>
    </source>
</evidence>
<dbReference type="PANTHER" id="PTHR34501">
    <property type="entry name" value="PROTEIN YDDL-RELATED"/>
    <property type="match status" value="1"/>
</dbReference>
<evidence type="ECO:0000313" key="14">
    <source>
        <dbReference type="Proteomes" id="UP000515811"/>
    </source>
</evidence>
<dbReference type="PANTHER" id="PTHR34501:SF9">
    <property type="entry name" value="MAJOR OUTER MEMBRANE PROTEIN P.IA"/>
    <property type="match status" value="1"/>
</dbReference>
<gene>
    <name evidence="13" type="ORF">H9K76_22970</name>
</gene>
<dbReference type="Pfam" id="PF13609">
    <property type="entry name" value="Porin_4"/>
    <property type="match status" value="1"/>
</dbReference>
<dbReference type="PRINTS" id="PR00184">
    <property type="entry name" value="NEISSPPORIN"/>
</dbReference>
<keyword evidence="8" id="KW-0626">Porin</keyword>
<keyword evidence="4" id="KW-1134">Transmembrane beta strand</keyword>
<dbReference type="InterPro" id="IPR033900">
    <property type="entry name" value="Gram_neg_porin_domain"/>
</dbReference>
<evidence type="ECO:0000256" key="3">
    <source>
        <dbReference type="ARBA" id="ARBA00022448"/>
    </source>
</evidence>
<dbReference type="InterPro" id="IPR002299">
    <property type="entry name" value="Porin_Neis"/>
</dbReference>
<dbReference type="EMBL" id="CP060714">
    <property type="protein sequence ID" value="QNN57278.1"/>
    <property type="molecule type" value="Genomic_DNA"/>
</dbReference>